<name>X1HUW2_9ZZZZ</name>
<gene>
    <name evidence="1" type="ORF">S03H2_34679</name>
</gene>
<dbReference type="EMBL" id="BARU01021177">
    <property type="protein sequence ID" value="GAH57604.1"/>
    <property type="molecule type" value="Genomic_DNA"/>
</dbReference>
<dbReference type="AlphaFoldDB" id="X1HUW2"/>
<accession>X1HUW2</accession>
<evidence type="ECO:0000313" key="1">
    <source>
        <dbReference type="EMBL" id="GAH57604.1"/>
    </source>
</evidence>
<reference evidence="1" key="1">
    <citation type="journal article" date="2014" name="Front. Microbiol.">
        <title>High frequency of phylogenetically diverse reductive dehalogenase-homologous genes in deep subseafloor sedimentary metagenomes.</title>
        <authorList>
            <person name="Kawai M."/>
            <person name="Futagami T."/>
            <person name="Toyoda A."/>
            <person name="Takaki Y."/>
            <person name="Nishi S."/>
            <person name="Hori S."/>
            <person name="Arai W."/>
            <person name="Tsubouchi T."/>
            <person name="Morono Y."/>
            <person name="Uchiyama I."/>
            <person name="Ito T."/>
            <person name="Fujiyama A."/>
            <person name="Inagaki F."/>
            <person name="Takami H."/>
        </authorList>
    </citation>
    <scope>NUCLEOTIDE SEQUENCE</scope>
    <source>
        <strain evidence="1">Expedition CK06-06</strain>
    </source>
</reference>
<sequence length="39" mass="4268">MTALDKIKAFFKRLKSEAKAAGEKVAEAPEKKVDESSSK</sequence>
<protein>
    <submittedName>
        <fullName evidence="1">Uncharacterized protein</fullName>
    </submittedName>
</protein>
<organism evidence="1">
    <name type="scientific">marine sediment metagenome</name>
    <dbReference type="NCBI Taxonomy" id="412755"/>
    <lineage>
        <taxon>unclassified sequences</taxon>
        <taxon>metagenomes</taxon>
        <taxon>ecological metagenomes</taxon>
    </lineage>
</organism>
<proteinExistence type="predicted"/>
<comment type="caution">
    <text evidence="1">The sequence shown here is derived from an EMBL/GenBank/DDBJ whole genome shotgun (WGS) entry which is preliminary data.</text>
</comment>